<proteinExistence type="predicted"/>
<dbReference type="PROSITE" id="PS50033">
    <property type="entry name" value="UBX"/>
    <property type="match status" value="1"/>
</dbReference>
<dbReference type="SMART" id="SM00166">
    <property type="entry name" value="UBX"/>
    <property type="match status" value="1"/>
</dbReference>
<feature type="region of interest" description="Disordered" evidence="1">
    <location>
        <begin position="315"/>
        <end position="338"/>
    </location>
</feature>
<name>A0A397I6F9_9GLOM</name>
<dbReference type="GO" id="GO:0005634">
    <property type="term" value="C:nucleus"/>
    <property type="evidence" value="ECO:0007669"/>
    <property type="project" value="TreeGrafter"/>
</dbReference>
<dbReference type="AlphaFoldDB" id="A0A397I6F9"/>
<evidence type="ECO:0000313" key="4">
    <source>
        <dbReference type="Proteomes" id="UP000266861"/>
    </source>
</evidence>
<dbReference type="Proteomes" id="UP000266861">
    <property type="component" value="Unassembled WGS sequence"/>
</dbReference>
<dbReference type="GO" id="GO:0005737">
    <property type="term" value="C:cytoplasm"/>
    <property type="evidence" value="ECO:0007669"/>
    <property type="project" value="TreeGrafter"/>
</dbReference>
<dbReference type="OrthoDB" id="440781at2759"/>
<dbReference type="Gene3D" id="3.10.20.90">
    <property type="entry name" value="Phosphatidylinositol 3-kinase Catalytic Subunit, Chain A, domain 1"/>
    <property type="match status" value="2"/>
</dbReference>
<feature type="domain" description="UBX" evidence="2">
    <location>
        <begin position="447"/>
        <end position="523"/>
    </location>
</feature>
<evidence type="ECO:0000256" key="1">
    <source>
        <dbReference type="SAM" id="MobiDB-lite"/>
    </source>
</evidence>
<organism evidence="3 4">
    <name type="scientific">Diversispora epigaea</name>
    <dbReference type="NCBI Taxonomy" id="1348612"/>
    <lineage>
        <taxon>Eukaryota</taxon>
        <taxon>Fungi</taxon>
        <taxon>Fungi incertae sedis</taxon>
        <taxon>Mucoromycota</taxon>
        <taxon>Glomeromycotina</taxon>
        <taxon>Glomeromycetes</taxon>
        <taxon>Diversisporales</taxon>
        <taxon>Diversisporaceae</taxon>
        <taxon>Diversispora</taxon>
    </lineage>
</organism>
<dbReference type="InterPro" id="IPR059238">
    <property type="entry name" value="UBX1_UBXN9"/>
</dbReference>
<feature type="region of interest" description="Disordered" evidence="1">
    <location>
        <begin position="252"/>
        <end position="285"/>
    </location>
</feature>
<reference evidence="3 4" key="1">
    <citation type="submission" date="2018-08" db="EMBL/GenBank/DDBJ databases">
        <title>Genome and evolution of the arbuscular mycorrhizal fungus Diversispora epigaea (formerly Glomus versiforme) and its bacterial endosymbionts.</title>
        <authorList>
            <person name="Sun X."/>
            <person name="Fei Z."/>
            <person name="Harrison M."/>
        </authorList>
    </citation>
    <scope>NUCLEOTIDE SEQUENCE [LARGE SCALE GENOMIC DNA]</scope>
    <source>
        <strain evidence="3 4">IT104</strain>
    </source>
</reference>
<dbReference type="STRING" id="1348612.A0A397I6F9"/>
<dbReference type="CDD" id="cd16105">
    <property type="entry name" value="Ubl_ASPSCR1_like"/>
    <property type="match status" value="1"/>
</dbReference>
<protein>
    <recommendedName>
        <fullName evidence="2">UBX domain-containing protein</fullName>
    </recommendedName>
</protein>
<keyword evidence="4" id="KW-1185">Reference proteome</keyword>
<sequence>MYVKDLFVVIGKRSDLYHLRFVKIVKINSAFLSRFKRIMASNVIVLLSNGKRQAVKTTPMMTLKQIVNSVCEKQGILDVEKWGLKQNRTILDLGLSVRFANLAPGAKLELIRVNAPKAHSDVQIALQLDDGGRIIGKFPITISLWDILIYFENKEDQNEPLNLTKRLAPAPQTKKKNFFKKMSKAEELLFYQQPVCLLLNQEYGTIPMLKSTTLQSAGITSGNAVLRLLFRHTDLSIEDVWTDIVTPQPSFTQVPTNEKNEKVLVNSSSSASSSSNVQSVPNIPKVPSVPNVPDVQSVQSVPNVPDLIVNSSSAGVTEVTDTDPVIQSSDTDPVIQSSDIDPVIRSSDIDPVIQSSDIDPVIQSSDIDPVIQSSDQGHFDRDVKVFNPIPENVPIPTNFEIPDSFYELTPLELKYLLSMQSSKRANEENAGFKTSTVRAHEEKEKEAKYPKTLIRVRFPDRFQLQIAFLTKEKVTNLYEFVRGTLRSPHRAFELYISPPKKILSDQSLSFFQAGLSPASIVYFNWLDKSDEDQNPYLTEEFLSLGEDIPITTIENNTSLIPENSTASVVMMDSIGHTLSEPSQRKEILSKSNNNHNKHNKGGGGNKIPNWLKKHKK</sequence>
<dbReference type="PANTHER" id="PTHR46467:SF1">
    <property type="entry name" value="TETHER CONTAINING UBX DOMAIN FOR GLUT4"/>
    <property type="match status" value="1"/>
</dbReference>
<dbReference type="PANTHER" id="PTHR46467">
    <property type="entry name" value="TETHER CONTAINING UBX DOMAIN FOR GLUT4"/>
    <property type="match status" value="1"/>
</dbReference>
<dbReference type="Pfam" id="PF00789">
    <property type="entry name" value="UBX"/>
    <property type="match status" value="1"/>
</dbReference>
<feature type="compositionally biased region" description="Low complexity" evidence="1">
    <location>
        <begin position="265"/>
        <end position="282"/>
    </location>
</feature>
<dbReference type="GO" id="GO:0006886">
    <property type="term" value="P:intracellular protein transport"/>
    <property type="evidence" value="ECO:0007669"/>
    <property type="project" value="TreeGrafter"/>
</dbReference>
<dbReference type="EMBL" id="PQFF01000260">
    <property type="protein sequence ID" value="RHZ69366.1"/>
    <property type="molecule type" value="Genomic_DNA"/>
</dbReference>
<accession>A0A397I6F9</accession>
<feature type="region of interest" description="Disordered" evidence="1">
    <location>
        <begin position="590"/>
        <end position="616"/>
    </location>
</feature>
<dbReference type="InterPro" id="IPR001012">
    <property type="entry name" value="UBX_dom"/>
</dbReference>
<gene>
    <name evidence="3" type="ORF">Glove_284g104</name>
</gene>
<evidence type="ECO:0000259" key="2">
    <source>
        <dbReference type="PROSITE" id="PS50033"/>
    </source>
</evidence>
<dbReference type="SUPFAM" id="SSF54236">
    <property type="entry name" value="Ubiquitin-like"/>
    <property type="match status" value="2"/>
</dbReference>
<evidence type="ECO:0000313" key="3">
    <source>
        <dbReference type="EMBL" id="RHZ69366.1"/>
    </source>
</evidence>
<comment type="caution">
    <text evidence="3">The sequence shown here is derived from an EMBL/GenBank/DDBJ whole genome shotgun (WGS) entry which is preliminary data.</text>
</comment>
<dbReference type="CDD" id="cd17075">
    <property type="entry name" value="UBX1_UBXN9"/>
    <property type="match status" value="1"/>
</dbReference>
<dbReference type="CDD" id="cd16118">
    <property type="entry name" value="UBX2_UBXN9"/>
    <property type="match status" value="1"/>
</dbReference>
<feature type="compositionally biased region" description="Polar residues" evidence="1">
    <location>
        <begin position="325"/>
        <end position="338"/>
    </location>
</feature>
<dbReference type="Pfam" id="PF11470">
    <property type="entry name" value="TUG-UBL1"/>
    <property type="match status" value="1"/>
</dbReference>
<dbReference type="GO" id="GO:0012506">
    <property type="term" value="C:vesicle membrane"/>
    <property type="evidence" value="ECO:0007669"/>
    <property type="project" value="TreeGrafter"/>
</dbReference>
<dbReference type="InterPro" id="IPR021569">
    <property type="entry name" value="TUG-UBL1"/>
</dbReference>
<dbReference type="InterPro" id="IPR029071">
    <property type="entry name" value="Ubiquitin-like_domsf"/>
</dbReference>